<gene>
    <name evidence="1" type="ORF">SPRG_20534</name>
</gene>
<keyword evidence="2" id="KW-1185">Reference proteome</keyword>
<accession>A0A067CIX7</accession>
<evidence type="ECO:0000313" key="1">
    <source>
        <dbReference type="EMBL" id="KDO26737.1"/>
    </source>
</evidence>
<dbReference type="EMBL" id="KK583222">
    <property type="protein sequence ID" value="KDO26737.1"/>
    <property type="molecule type" value="Genomic_DNA"/>
</dbReference>
<dbReference type="KEGG" id="spar:SPRG_20534"/>
<feature type="non-terminal residue" evidence="1">
    <location>
        <position position="1"/>
    </location>
</feature>
<dbReference type="Proteomes" id="UP000030745">
    <property type="component" value="Unassembled WGS sequence"/>
</dbReference>
<organism evidence="1 2">
    <name type="scientific">Saprolegnia parasitica (strain CBS 223.65)</name>
    <dbReference type="NCBI Taxonomy" id="695850"/>
    <lineage>
        <taxon>Eukaryota</taxon>
        <taxon>Sar</taxon>
        <taxon>Stramenopiles</taxon>
        <taxon>Oomycota</taxon>
        <taxon>Saprolegniomycetes</taxon>
        <taxon>Saprolegniales</taxon>
        <taxon>Saprolegniaceae</taxon>
        <taxon>Saprolegnia</taxon>
    </lineage>
</organism>
<protein>
    <submittedName>
        <fullName evidence="1">Uncharacterized protein</fullName>
    </submittedName>
</protein>
<name>A0A067CIX7_SAPPC</name>
<evidence type="ECO:0000313" key="2">
    <source>
        <dbReference type="Proteomes" id="UP000030745"/>
    </source>
</evidence>
<dbReference type="RefSeq" id="XP_012202617.1">
    <property type="nucleotide sequence ID" value="XM_012347227.1"/>
</dbReference>
<dbReference type="AlphaFoldDB" id="A0A067CIX7"/>
<reference evidence="1 2" key="1">
    <citation type="journal article" date="2013" name="PLoS Genet.">
        <title>Distinctive expansion of potential virulence genes in the genome of the oomycete fish pathogen Saprolegnia parasitica.</title>
        <authorList>
            <person name="Jiang R.H."/>
            <person name="de Bruijn I."/>
            <person name="Haas B.J."/>
            <person name="Belmonte R."/>
            <person name="Lobach L."/>
            <person name="Christie J."/>
            <person name="van den Ackerveken G."/>
            <person name="Bottin A."/>
            <person name="Bulone V."/>
            <person name="Diaz-Moreno S.M."/>
            <person name="Dumas B."/>
            <person name="Fan L."/>
            <person name="Gaulin E."/>
            <person name="Govers F."/>
            <person name="Grenville-Briggs L.J."/>
            <person name="Horner N.R."/>
            <person name="Levin J.Z."/>
            <person name="Mammella M."/>
            <person name="Meijer H.J."/>
            <person name="Morris P."/>
            <person name="Nusbaum C."/>
            <person name="Oome S."/>
            <person name="Phillips A.J."/>
            <person name="van Rooyen D."/>
            <person name="Rzeszutek E."/>
            <person name="Saraiva M."/>
            <person name="Secombes C.J."/>
            <person name="Seidl M.F."/>
            <person name="Snel B."/>
            <person name="Stassen J.H."/>
            <person name="Sykes S."/>
            <person name="Tripathy S."/>
            <person name="van den Berg H."/>
            <person name="Vega-Arreguin J.C."/>
            <person name="Wawra S."/>
            <person name="Young S.K."/>
            <person name="Zeng Q."/>
            <person name="Dieguez-Uribeondo J."/>
            <person name="Russ C."/>
            <person name="Tyler B.M."/>
            <person name="van West P."/>
        </authorList>
    </citation>
    <scope>NUCLEOTIDE SEQUENCE [LARGE SCALE GENOMIC DNA]</scope>
    <source>
        <strain evidence="1 2">CBS 223.65</strain>
    </source>
</reference>
<sequence>VLAEAVAARRREADVLGLGRRAVDKRRARELVPVARRDTGHRPALELVGAQTVDHEPNLTHVDAVVGDEPLLQLLGRVAGRCAHGAIADVRPRRVGHGLEALAVALGHQRLARDVVDEDFVAVGADDVRIDLAVVLGRDEARRRAELLLLVARRKRARARRDDGAEVDVVGLVHLDGAVARGREDEALQVVALGMVAKANAEVAGRRAHLEERLEDPTRGPGKGLGAGVRRVGELLVARAGRKLRGGGREDRGNGEEALHVVANQK</sequence>
<dbReference type="GeneID" id="24141642"/>
<dbReference type="VEuPathDB" id="FungiDB:SPRG_20534"/>
<proteinExistence type="predicted"/>